<evidence type="ECO:0000313" key="1">
    <source>
        <dbReference type="EMBL" id="MCT7969640.1"/>
    </source>
</evidence>
<gene>
    <name evidence="1" type="ORF">NG799_25330</name>
</gene>
<evidence type="ECO:0000313" key="2">
    <source>
        <dbReference type="Proteomes" id="UP001525890"/>
    </source>
</evidence>
<protein>
    <submittedName>
        <fullName evidence="1">Uncharacterized protein</fullName>
    </submittedName>
</protein>
<dbReference type="Proteomes" id="UP001525890">
    <property type="component" value="Unassembled WGS sequence"/>
</dbReference>
<name>A0ABT2MY22_9CYAN</name>
<reference evidence="1 2" key="1">
    <citation type="journal article" date="2022" name="Front. Microbiol.">
        <title>High genomic differentiation and limited gene flow indicate recent cryptic speciation within the genus Laspinema (cyanobacteria).</title>
        <authorList>
            <person name="Stanojkovic A."/>
            <person name="Skoupy S."/>
            <person name="Skaloud P."/>
            <person name="Dvorak P."/>
        </authorList>
    </citation>
    <scope>NUCLEOTIDE SEQUENCE [LARGE SCALE GENOMIC DNA]</scope>
    <source>
        <strain evidence="1 2">D2a</strain>
    </source>
</reference>
<dbReference type="EMBL" id="JAMXFF010000056">
    <property type="protein sequence ID" value="MCT7969640.1"/>
    <property type="molecule type" value="Genomic_DNA"/>
</dbReference>
<proteinExistence type="predicted"/>
<comment type="caution">
    <text evidence="1">The sequence shown here is derived from an EMBL/GenBank/DDBJ whole genome shotgun (WGS) entry which is preliminary data.</text>
</comment>
<accession>A0ABT2MY22</accession>
<keyword evidence="2" id="KW-1185">Reference proteome</keyword>
<dbReference type="RefSeq" id="WP_368009090.1">
    <property type="nucleotide sequence ID" value="NZ_JAMXFF010000056.1"/>
</dbReference>
<organism evidence="1 2">
    <name type="scientific">Laspinema palackyanum D2a</name>
    <dbReference type="NCBI Taxonomy" id="2953684"/>
    <lineage>
        <taxon>Bacteria</taxon>
        <taxon>Bacillati</taxon>
        <taxon>Cyanobacteriota</taxon>
        <taxon>Cyanophyceae</taxon>
        <taxon>Oscillatoriophycideae</taxon>
        <taxon>Oscillatoriales</taxon>
        <taxon>Laspinemataceae</taxon>
        <taxon>Laspinema</taxon>
        <taxon>Laspinema palackyanum</taxon>
    </lineage>
</organism>
<sequence>MGSLLGDRYVMHSHEAIPYGIDPLTAPVWRRVQALSSRGGDRAWA</sequence>